<accession>A0ABS1QUJ4</accession>
<evidence type="ECO:0000313" key="1">
    <source>
        <dbReference type="EMBL" id="MBL1378555.1"/>
    </source>
</evidence>
<dbReference type="SUPFAM" id="SSF53335">
    <property type="entry name" value="S-adenosyl-L-methionine-dependent methyltransferases"/>
    <property type="match status" value="1"/>
</dbReference>
<keyword evidence="2" id="KW-1185">Reference proteome</keyword>
<proteinExistence type="predicted"/>
<organism evidence="1 2">
    <name type="scientific">Zobellella iuensis</name>
    <dbReference type="NCBI Taxonomy" id="2803811"/>
    <lineage>
        <taxon>Bacteria</taxon>
        <taxon>Pseudomonadati</taxon>
        <taxon>Pseudomonadota</taxon>
        <taxon>Gammaproteobacteria</taxon>
        <taxon>Aeromonadales</taxon>
        <taxon>Aeromonadaceae</taxon>
        <taxon>Zobellella</taxon>
    </lineage>
</organism>
<keyword evidence="1" id="KW-0489">Methyltransferase</keyword>
<gene>
    <name evidence="1" type="ORF">JKV55_14640</name>
</gene>
<evidence type="ECO:0000313" key="2">
    <source>
        <dbReference type="Proteomes" id="UP000638570"/>
    </source>
</evidence>
<dbReference type="Gene3D" id="3.40.50.150">
    <property type="entry name" value="Vaccinia Virus protein VP39"/>
    <property type="match status" value="1"/>
</dbReference>
<dbReference type="Proteomes" id="UP000638570">
    <property type="component" value="Unassembled WGS sequence"/>
</dbReference>
<dbReference type="CDD" id="cd02440">
    <property type="entry name" value="AdoMet_MTases"/>
    <property type="match status" value="1"/>
</dbReference>
<protein>
    <submittedName>
        <fullName evidence="1">Class I SAM-dependent methyltransferase</fullName>
    </submittedName>
</protein>
<comment type="caution">
    <text evidence="1">The sequence shown here is derived from an EMBL/GenBank/DDBJ whole genome shotgun (WGS) entry which is preliminary data.</text>
</comment>
<dbReference type="EMBL" id="JAERTZ010000026">
    <property type="protein sequence ID" value="MBL1378555.1"/>
    <property type="molecule type" value="Genomic_DNA"/>
</dbReference>
<reference evidence="2" key="1">
    <citation type="submission" date="2021-01" db="EMBL/GenBank/DDBJ databases">
        <title>Genome public.</title>
        <authorList>
            <person name="Liu C."/>
            <person name="Sun Q."/>
        </authorList>
    </citation>
    <scope>NUCLEOTIDE SEQUENCE [LARGE SCALE GENOMIC DNA]</scope>
    <source>
        <strain evidence="2">CGMCC 1.18722</strain>
    </source>
</reference>
<dbReference type="InterPro" id="IPR029063">
    <property type="entry name" value="SAM-dependent_MTases_sf"/>
</dbReference>
<dbReference type="GO" id="GO:0008168">
    <property type="term" value="F:methyltransferase activity"/>
    <property type="evidence" value="ECO:0007669"/>
    <property type="project" value="UniProtKB-KW"/>
</dbReference>
<dbReference type="PANTHER" id="PTHR43861">
    <property type="entry name" value="TRANS-ACONITATE 2-METHYLTRANSFERASE-RELATED"/>
    <property type="match status" value="1"/>
</dbReference>
<keyword evidence="1" id="KW-0808">Transferase</keyword>
<sequence length="173" mass="19131">MASLYGRFLPHVAKGGRILDAGCGSGRDARYFLHQGFAVEAFDASPALADLARQLTCLPVAVCRFEEFSGLSRFDAIWACASLLHVPLAKLPGVMAHLTDMLHPDGVFYCSFKYGDGEIRRDGRTFTNMTETGLAQLLTGLPLRLEAMWQTSDLRPGREQERWLNALLVKEPS</sequence>
<name>A0ABS1QUJ4_9GAMM</name>
<dbReference type="Pfam" id="PF13489">
    <property type="entry name" value="Methyltransf_23"/>
    <property type="match status" value="1"/>
</dbReference>
<dbReference type="GO" id="GO:0032259">
    <property type="term" value="P:methylation"/>
    <property type="evidence" value="ECO:0007669"/>
    <property type="project" value="UniProtKB-KW"/>
</dbReference>
<dbReference type="PANTHER" id="PTHR43861:SF1">
    <property type="entry name" value="TRANS-ACONITATE 2-METHYLTRANSFERASE"/>
    <property type="match status" value="1"/>
</dbReference>